<evidence type="ECO:0000256" key="1">
    <source>
        <dbReference type="SAM" id="MobiDB-lite"/>
    </source>
</evidence>
<gene>
    <name evidence="2" type="ORF">METZ01_LOCUS428610</name>
</gene>
<accession>A0A382XXJ7</accession>
<evidence type="ECO:0000313" key="2">
    <source>
        <dbReference type="EMBL" id="SVD75756.1"/>
    </source>
</evidence>
<feature type="non-terminal residue" evidence="2">
    <location>
        <position position="267"/>
    </location>
</feature>
<protein>
    <submittedName>
        <fullName evidence="2">Uncharacterized protein</fullName>
    </submittedName>
</protein>
<proteinExistence type="predicted"/>
<feature type="region of interest" description="Disordered" evidence="1">
    <location>
        <begin position="218"/>
        <end position="247"/>
    </location>
</feature>
<organism evidence="2">
    <name type="scientific">marine metagenome</name>
    <dbReference type="NCBI Taxonomy" id="408172"/>
    <lineage>
        <taxon>unclassified sequences</taxon>
        <taxon>metagenomes</taxon>
        <taxon>ecological metagenomes</taxon>
    </lineage>
</organism>
<reference evidence="2" key="1">
    <citation type="submission" date="2018-05" db="EMBL/GenBank/DDBJ databases">
        <authorList>
            <person name="Lanie J.A."/>
            <person name="Ng W.-L."/>
            <person name="Kazmierczak K.M."/>
            <person name="Andrzejewski T.M."/>
            <person name="Davidsen T.M."/>
            <person name="Wayne K.J."/>
            <person name="Tettelin H."/>
            <person name="Glass J.I."/>
            <person name="Rusch D."/>
            <person name="Podicherti R."/>
            <person name="Tsui H.-C.T."/>
            <person name="Winkler M.E."/>
        </authorList>
    </citation>
    <scope>NUCLEOTIDE SEQUENCE</scope>
</reference>
<dbReference type="AlphaFoldDB" id="A0A382XXJ7"/>
<dbReference type="EMBL" id="UINC01171273">
    <property type="protein sequence ID" value="SVD75756.1"/>
    <property type="molecule type" value="Genomic_DNA"/>
</dbReference>
<sequence length="267" mass="31366">KGLPPGLLQGYRSVRPGVRLPFKIKNKYLGVTHRRMKQRLYVDETTGINYVLQGDTRYSNSEAESIDSQEELNSLIESLTSHPIQNKNKKHPKSDEEIFPSFKYGKDWTIESNNFGEYVVFNGKEDFIDSVERQLAIERKINYEDSKPSKRKTKKENIQFDHYIKFKKGTYTEKRLIHLFQEIFNKVHSTESISVDEEEKEKIILNLQESHIKQTELNESLKEQKKKETKLKSELEKTKAKGKDTVQQQKRIEELKGELEQVQQISD</sequence>
<feature type="non-terminal residue" evidence="2">
    <location>
        <position position="1"/>
    </location>
</feature>
<name>A0A382XXJ7_9ZZZZ</name>